<dbReference type="EMBL" id="JBEHCU010004933">
    <property type="protein sequence ID" value="KAL1401404.1"/>
    <property type="molecule type" value="Genomic_DNA"/>
</dbReference>
<gene>
    <name evidence="1" type="ORF">pipiens_006629</name>
</gene>
<name>A0ABD1DPQ6_CULPP</name>
<dbReference type="Proteomes" id="UP001562425">
    <property type="component" value="Unassembled WGS sequence"/>
</dbReference>
<proteinExistence type="predicted"/>
<sequence>MCTNLAAVDWSPVLTCTNVNDAVTQFGIIVRLHLQRLTPRRRPPQSIDWNFYQPEKQNDLLINDPNHIFYIINDPQEVDCLTVRLLVHVTGVVLHVYCRIDDDSRPVPIGLEPTPAEQQPTCFKRNAYRLCGVNTSERLRMTLLRDRELLLLEDFSDGVPKGSWLLLQKDTRTKNGPCKCPRWERMVENYEKCFDEHDKE</sequence>
<evidence type="ECO:0000313" key="2">
    <source>
        <dbReference type="Proteomes" id="UP001562425"/>
    </source>
</evidence>
<organism evidence="1 2">
    <name type="scientific">Culex pipiens pipiens</name>
    <name type="common">Northern house mosquito</name>
    <dbReference type="NCBI Taxonomy" id="38569"/>
    <lineage>
        <taxon>Eukaryota</taxon>
        <taxon>Metazoa</taxon>
        <taxon>Ecdysozoa</taxon>
        <taxon>Arthropoda</taxon>
        <taxon>Hexapoda</taxon>
        <taxon>Insecta</taxon>
        <taxon>Pterygota</taxon>
        <taxon>Neoptera</taxon>
        <taxon>Endopterygota</taxon>
        <taxon>Diptera</taxon>
        <taxon>Nematocera</taxon>
        <taxon>Culicoidea</taxon>
        <taxon>Culicidae</taxon>
        <taxon>Culicinae</taxon>
        <taxon>Culicini</taxon>
        <taxon>Culex</taxon>
        <taxon>Culex</taxon>
    </lineage>
</organism>
<protein>
    <submittedName>
        <fullName evidence="1">Uncharacterized protein</fullName>
    </submittedName>
</protein>
<dbReference type="AlphaFoldDB" id="A0ABD1DPQ6"/>
<evidence type="ECO:0000313" key="1">
    <source>
        <dbReference type="EMBL" id="KAL1401404.1"/>
    </source>
</evidence>
<accession>A0ABD1DPQ6</accession>
<comment type="caution">
    <text evidence="1">The sequence shown here is derived from an EMBL/GenBank/DDBJ whole genome shotgun (WGS) entry which is preliminary data.</text>
</comment>
<keyword evidence="2" id="KW-1185">Reference proteome</keyword>
<reference evidence="1 2" key="1">
    <citation type="submission" date="2024-05" db="EMBL/GenBank/DDBJ databases">
        <title>Culex pipiens pipiens assembly and annotation.</title>
        <authorList>
            <person name="Alout H."/>
            <person name="Durand T."/>
        </authorList>
    </citation>
    <scope>NUCLEOTIDE SEQUENCE [LARGE SCALE GENOMIC DNA]</scope>
    <source>
        <strain evidence="1">HA-2024</strain>
        <tissue evidence="1">Whole body</tissue>
    </source>
</reference>